<feature type="compositionally biased region" description="Basic and acidic residues" evidence="2">
    <location>
        <begin position="806"/>
        <end position="816"/>
    </location>
</feature>
<name>A0A6A6T639_9PLEO</name>
<feature type="domain" description="DUF7708" evidence="3">
    <location>
        <begin position="119"/>
        <end position="263"/>
    </location>
</feature>
<protein>
    <recommendedName>
        <fullName evidence="7">NACHT domain-containing protein</fullName>
    </recommendedName>
</protein>
<dbReference type="AlphaFoldDB" id="A0A6A6T639"/>
<evidence type="ECO:0000259" key="3">
    <source>
        <dbReference type="Pfam" id="PF24809"/>
    </source>
</evidence>
<evidence type="ECO:0000256" key="2">
    <source>
        <dbReference type="SAM" id="MobiDB-lite"/>
    </source>
</evidence>
<sequence length="1042" mass="119806">MAEISFLGLRLTSQNDTVRKKNQFPRHNREHASRYGTRAYLSSCQRQVRPHGIADALFASSFELFVSSLRLDDKQWMRDEKQWSTLKRHAVPAKLFQELARSCERHKHESRLLACCEKFRAFSDAVVPYFEVVTIFVSVEPEWFAAVWSAMRLIFKLGQNVVTLFEKFVDLLDRLSYSMPQFQRHFDTFRERPSNVQIPQAVTLLAYMYADILQILHEGIQMLSRITTGIGSNKLSRMISRTTTVFKPITRRFKEAEERIKIHQKLLLNEFQVIRDENFTQHLSEFQTFSDTIQEDLQGDRIKQYLDDVQAFVVSVRKSEGQHEEHQRSGIASKLDEVYAWIGPSNYRDLYERSCRAKLENTSTWFLERSDYHQLRDSPFRIPQSDSDTDVSTGTATVPVHWKSRVMVLQGKPGYGKTSLATIIDDVKKTISANEHLGRVGTSMCFHHFSRLDATTRSDSAAYRALVLQLVQSHCLESRAIDVLSIFHEEKARNQAQASMDDLEEVLHILLWQFPTFVVVDGIEEAYDGAAFLQRFCLKLQDVDTKGIFLSRPTVNIPSLWLGRSMATSCVVKLNADDNRKDFEWFFNVELRQMVSNGLFKQRQSVVCSPEPTTADGGLGEREPFGRPRRALRRYPNPVSRRIRRQSRDGALAIVPGERTSDANYLCDWLDCVPKVTEGLVEVYHDRLHFLHDSLREYLESERSLAFPRFSLSDKGPVHAYLATQCISYLAHDVPKLLMDIMRERRVSLLEGRSWDSIGHRIRNRGLVVVRCHCQERSSTSLGLSENASSRSTSPRLQPSSLDSESVDHSPHDDRGVSLQDSNRSSSYTEGRDQVFTRYPFLPYAALSCFEHLRQSIETQERAKLKLAARQLQALDPGYDPKQDITDQIRKTATWLEVLSQFFLQSEPRAVWVEVCYHFRYAPDLSRLVPTLKDLEKYAGLDSQDDREIRWIGLGLHQLKEALAQLQTDHKETLMQHPGQIWGSRITSATDSTYWPVHRIVLEGESGRSQPSSSIGVRIKEGFGARLTQPRSTLGVVQPGWR</sequence>
<evidence type="ECO:0008006" key="7">
    <source>
        <dbReference type="Google" id="ProtNLM"/>
    </source>
</evidence>
<feature type="region of interest" description="Disordered" evidence="2">
    <location>
        <begin position="783"/>
        <end position="830"/>
    </location>
</feature>
<evidence type="ECO:0000313" key="6">
    <source>
        <dbReference type="Proteomes" id="UP000799324"/>
    </source>
</evidence>
<feature type="compositionally biased region" description="Polar residues" evidence="2">
    <location>
        <begin position="819"/>
        <end position="829"/>
    </location>
</feature>
<evidence type="ECO:0000259" key="4">
    <source>
        <dbReference type="Pfam" id="PF24883"/>
    </source>
</evidence>
<dbReference type="EMBL" id="MU004353">
    <property type="protein sequence ID" value="KAF2655132.1"/>
    <property type="molecule type" value="Genomic_DNA"/>
</dbReference>
<dbReference type="InterPro" id="IPR056884">
    <property type="entry name" value="NPHP3-like_N"/>
</dbReference>
<accession>A0A6A6T639</accession>
<dbReference type="PANTHER" id="PTHR10039:SF15">
    <property type="entry name" value="NACHT DOMAIN-CONTAINING PROTEIN"/>
    <property type="match status" value="1"/>
</dbReference>
<dbReference type="PANTHER" id="PTHR10039">
    <property type="entry name" value="AMELOGENIN"/>
    <property type="match status" value="1"/>
</dbReference>
<dbReference type="Pfam" id="PF24883">
    <property type="entry name" value="NPHP3_N"/>
    <property type="match status" value="1"/>
</dbReference>
<dbReference type="OrthoDB" id="4772757at2759"/>
<gene>
    <name evidence="5" type="ORF">K491DRAFT_758441</name>
</gene>
<feature type="compositionally biased region" description="Polar residues" evidence="2">
    <location>
        <begin position="783"/>
        <end position="804"/>
    </location>
</feature>
<proteinExistence type="predicted"/>
<dbReference type="InterPro" id="IPR056125">
    <property type="entry name" value="DUF7708"/>
</dbReference>
<dbReference type="Proteomes" id="UP000799324">
    <property type="component" value="Unassembled WGS sequence"/>
</dbReference>
<feature type="domain" description="Nephrocystin 3-like N-terminal" evidence="4">
    <location>
        <begin position="403"/>
        <end position="540"/>
    </location>
</feature>
<keyword evidence="1" id="KW-0677">Repeat</keyword>
<reference evidence="5" key="1">
    <citation type="journal article" date="2020" name="Stud. Mycol.">
        <title>101 Dothideomycetes genomes: a test case for predicting lifestyles and emergence of pathogens.</title>
        <authorList>
            <person name="Haridas S."/>
            <person name="Albert R."/>
            <person name="Binder M."/>
            <person name="Bloem J."/>
            <person name="Labutti K."/>
            <person name="Salamov A."/>
            <person name="Andreopoulos B."/>
            <person name="Baker S."/>
            <person name="Barry K."/>
            <person name="Bills G."/>
            <person name="Bluhm B."/>
            <person name="Cannon C."/>
            <person name="Castanera R."/>
            <person name="Culley D."/>
            <person name="Daum C."/>
            <person name="Ezra D."/>
            <person name="Gonzalez J."/>
            <person name="Henrissat B."/>
            <person name="Kuo A."/>
            <person name="Liang C."/>
            <person name="Lipzen A."/>
            <person name="Lutzoni F."/>
            <person name="Magnuson J."/>
            <person name="Mondo S."/>
            <person name="Nolan M."/>
            <person name="Ohm R."/>
            <person name="Pangilinan J."/>
            <person name="Park H.-J."/>
            <person name="Ramirez L."/>
            <person name="Alfaro M."/>
            <person name="Sun H."/>
            <person name="Tritt A."/>
            <person name="Yoshinaga Y."/>
            <person name="Zwiers L.-H."/>
            <person name="Turgeon B."/>
            <person name="Goodwin S."/>
            <person name="Spatafora J."/>
            <person name="Crous P."/>
            <person name="Grigoriev I."/>
        </authorList>
    </citation>
    <scope>NUCLEOTIDE SEQUENCE</scope>
    <source>
        <strain evidence="5">CBS 122681</strain>
    </source>
</reference>
<organism evidence="5 6">
    <name type="scientific">Lophiostoma macrostomum CBS 122681</name>
    <dbReference type="NCBI Taxonomy" id="1314788"/>
    <lineage>
        <taxon>Eukaryota</taxon>
        <taxon>Fungi</taxon>
        <taxon>Dikarya</taxon>
        <taxon>Ascomycota</taxon>
        <taxon>Pezizomycotina</taxon>
        <taxon>Dothideomycetes</taxon>
        <taxon>Pleosporomycetidae</taxon>
        <taxon>Pleosporales</taxon>
        <taxon>Lophiostomataceae</taxon>
        <taxon>Lophiostoma</taxon>
    </lineage>
</organism>
<evidence type="ECO:0000313" key="5">
    <source>
        <dbReference type="EMBL" id="KAF2655132.1"/>
    </source>
</evidence>
<evidence type="ECO:0000256" key="1">
    <source>
        <dbReference type="ARBA" id="ARBA00022737"/>
    </source>
</evidence>
<dbReference type="Pfam" id="PF24809">
    <property type="entry name" value="DUF7708"/>
    <property type="match status" value="1"/>
</dbReference>
<keyword evidence="6" id="KW-1185">Reference proteome</keyword>